<dbReference type="InterPro" id="IPR036388">
    <property type="entry name" value="WH-like_DNA-bd_sf"/>
</dbReference>
<accession>A0A4Z0WEL7</accession>
<dbReference type="GO" id="GO:0003677">
    <property type="term" value="F:DNA binding"/>
    <property type="evidence" value="ECO:0007669"/>
    <property type="project" value="UniProtKB-KW"/>
</dbReference>
<keyword evidence="7" id="KW-1185">Reference proteome</keyword>
<dbReference type="InterPro" id="IPR009057">
    <property type="entry name" value="Homeodomain-like_sf"/>
</dbReference>
<dbReference type="InterPro" id="IPR035472">
    <property type="entry name" value="RpiR-like_SIS"/>
</dbReference>
<dbReference type="Gene3D" id="3.40.50.10490">
    <property type="entry name" value="Glucose-6-phosphate isomerase like protein, domain 1"/>
    <property type="match status" value="1"/>
</dbReference>
<dbReference type="InterPro" id="IPR047640">
    <property type="entry name" value="RpiR-like"/>
</dbReference>
<keyword evidence="2" id="KW-0238">DNA-binding</keyword>
<organism evidence="6 7">
    <name type="scientific">Natronospirillum operosum</name>
    <dbReference type="NCBI Taxonomy" id="2759953"/>
    <lineage>
        <taxon>Bacteria</taxon>
        <taxon>Pseudomonadati</taxon>
        <taxon>Pseudomonadota</taxon>
        <taxon>Gammaproteobacteria</taxon>
        <taxon>Oceanospirillales</taxon>
        <taxon>Natronospirillaceae</taxon>
        <taxon>Natronospirillum</taxon>
    </lineage>
</organism>
<evidence type="ECO:0000313" key="7">
    <source>
        <dbReference type="Proteomes" id="UP000297475"/>
    </source>
</evidence>
<keyword evidence="3" id="KW-0804">Transcription</keyword>
<dbReference type="GO" id="GO:0003700">
    <property type="term" value="F:DNA-binding transcription factor activity"/>
    <property type="evidence" value="ECO:0007669"/>
    <property type="project" value="InterPro"/>
</dbReference>
<dbReference type="PANTHER" id="PTHR30514:SF1">
    <property type="entry name" value="HTH-TYPE TRANSCRIPTIONAL REGULATOR HEXR-RELATED"/>
    <property type="match status" value="1"/>
</dbReference>
<dbReference type="AlphaFoldDB" id="A0A4Z0WEL7"/>
<dbReference type="GO" id="GO:0097367">
    <property type="term" value="F:carbohydrate derivative binding"/>
    <property type="evidence" value="ECO:0007669"/>
    <property type="project" value="InterPro"/>
</dbReference>
<dbReference type="PROSITE" id="PS51071">
    <property type="entry name" value="HTH_RPIR"/>
    <property type="match status" value="1"/>
</dbReference>
<evidence type="ECO:0000313" key="6">
    <source>
        <dbReference type="EMBL" id="TGG93902.1"/>
    </source>
</evidence>
<feature type="domain" description="SIS" evidence="5">
    <location>
        <begin position="120"/>
        <end position="260"/>
    </location>
</feature>
<keyword evidence="1" id="KW-0805">Transcription regulation</keyword>
<evidence type="ECO:0000256" key="2">
    <source>
        <dbReference type="ARBA" id="ARBA00023125"/>
    </source>
</evidence>
<evidence type="ECO:0000259" key="4">
    <source>
        <dbReference type="PROSITE" id="PS51071"/>
    </source>
</evidence>
<dbReference type="GO" id="GO:1901135">
    <property type="term" value="P:carbohydrate derivative metabolic process"/>
    <property type="evidence" value="ECO:0007669"/>
    <property type="project" value="InterPro"/>
</dbReference>
<dbReference type="SUPFAM" id="SSF53697">
    <property type="entry name" value="SIS domain"/>
    <property type="match status" value="1"/>
</dbReference>
<evidence type="ECO:0000256" key="1">
    <source>
        <dbReference type="ARBA" id="ARBA00023015"/>
    </source>
</evidence>
<proteinExistence type="predicted"/>
<dbReference type="Gene3D" id="1.10.10.10">
    <property type="entry name" value="Winged helix-like DNA-binding domain superfamily/Winged helix DNA-binding domain"/>
    <property type="match status" value="1"/>
</dbReference>
<dbReference type="RefSeq" id="WP_135482446.1">
    <property type="nucleotide sequence ID" value="NZ_SRMF01000002.1"/>
</dbReference>
<protein>
    <submittedName>
        <fullName evidence="6">MurR/RpiR family transcriptional regulator</fullName>
    </submittedName>
</protein>
<dbReference type="SUPFAM" id="SSF46689">
    <property type="entry name" value="Homeodomain-like"/>
    <property type="match status" value="1"/>
</dbReference>
<evidence type="ECO:0000256" key="3">
    <source>
        <dbReference type="ARBA" id="ARBA00023163"/>
    </source>
</evidence>
<dbReference type="Proteomes" id="UP000297475">
    <property type="component" value="Unassembled WGS sequence"/>
</dbReference>
<sequence length="288" mass="31297">MDIISRIRDVHDSLSRAERQVADYILDNLDVAVRTSTTDLARAANVSPPTITRFCRSIGCDSLKSVKLELAQAQVVGGRYLRKPYHQGDVRAVQDNVIGGLRNAIHQLENQLDQTALEAAVGRLKEARRVVVFGGGGSGANLAEELENRLFRLGLHASAYVDTQMQTMVAATLSQGDVLVILSATGRFEPLVKCAEIARQYQAEVIALTRPGSALARSVDVALTLSIEESEDILKPTASRYAFMALLDILATAVAVEMELVAAERLRRIKYQLIASRDGVDDGQPLGD</sequence>
<dbReference type="OrthoDB" id="8582409at2"/>
<dbReference type="CDD" id="cd05013">
    <property type="entry name" value="SIS_RpiR"/>
    <property type="match status" value="1"/>
</dbReference>
<dbReference type="PANTHER" id="PTHR30514">
    <property type="entry name" value="GLUCOKINASE"/>
    <property type="match status" value="1"/>
</dbReference>
<dbReference type="InterPro" id="IPR001347">
    <property type="entry name" value="SIS_dom"/>
</dbReference>
<feature type="domain" description="HTH rpiR-type" evidence="4">
    <location>
        <begin position="1"/>
        <end position="77"/>
    </location>
</feature>
<dbReference type="EMBL" id="SRMF01000002">
    <property type="protein sequence ID" value="TGG93902.1"/>
    <property type="molecule type" value="Genomic_DNA"/>
</dbReference>
<dbReference type="InterPro" id="IPR046348">
    <property type="entry name" value="SIS_dom_sf"/>
</dbReference>
<dbReference type="InterPro" id="IPR000281">
    <property type="entry name" value="HTH_RpiR"/>
</dbReference>
<gene>
    <name evidence="6" type="ORF">E4656_06860</name>
</gene>
<dbReference type="Pfam" id="PF01380">
    <property type="entry name" value="SIS"/>
    <property type="match status" value="1"/>
</dbReference>
<comment type="caution">
    <text evidence="6">The sequence shown here is derived from an EMBL/GenBank/DDBJ whole genome shotgun (WGS) entry which is preliminary data.</text>
</comment>
<evidence type="ECO:0000259" key="5">
    <source>
        <dbReference type="PROSITE" id="PS51464"/>
    </source>
</evidence>
<reference evidence="6 7" key="1">
    <citation type="submission" date="2019-04" db="EMBL/GenBank/DDBJ databases">
        <title>Natronospirillum operosus gen. nov., sp. nov., a haloalkaliphilic satellite isolated from decaying biomass of laboratory culture of cyanobacterium Geitlerinema sp. and proposal of Natronospirillaceae fam. nov. and Saccharospirillaceae fam. nov.</title>
        <authorList>
            <person name="Kevbrin V."/>
            <person name="Boltyanskaya Y."/>
            <person name="Koziaeva V."/>
            <person name="Grouzdev D.S."/>
            <person name="Park M."/>
            <person name="Cho J."/>
        </authorList>
    </citation>
    <scope>NUCLEOTIDE SEQUENCE [LARGE SCALE GENOMIC DNA]</scope>
    <source>
        <strain evidence="6 7">G-116</strain>
    </source>
</reference>
<name>A0A4Z0WEL7_9GAMM</name>
<dbReference type="PROSITE" id="PS51464">
    <property type="entry name" value="SIS"/>
    <property type="match status" value="1"/>
</dbReference>
<dbReference type="Pfam" id="PF01418">
    <property type="entry name" value="HTH_6"/>
    <property type="match status" value="1"/>
</dbReference>